<proteinExistence type="inferred from homology"/>
<dbReference type="PANTHER" id="PTHR43570">
    <property type="entry name" value="ALDEHYDE DEHYDROGENASE"/>
    <property type="match status" value="1"/>
</dbReference>
<evidence type="ECO:0000256" key="6">
    <source>
        <dbReference type="PROSITE-ProRule" id="PRU10007"/>
    </source>
</evidence>
<sequence length="470" mass="53052">MTQYIDNEFISLFNRQKDNQFKIGNSTYKERIRKLEALKKALEFTYKDKIREAMYADFKKPFLETDLTEIYPVLSEIKFAKSNLKSWLKHQKVDTPMALLGASSYIKYEPKGVCLLISPWNFPINLTFGPLVSAIAAGNTVIIKPSEMTPNASGVMADIVKDLFNENEVALIEGEVEVSEELLKLPFNHIFFTGSPQVGKIVMKAASEHLTSVTLELGGKSPTIIDDSANLGTAVKRIIYGKFTNAGQTCIAPDYVLLKAELKTEFTTLFKSKIAEFYSEKPENSASYSRIVNPKHFNRLVSYIEEAKQNKSDITSGGRYNGDDNYIEPTLIFDMPEDSKLMNDEIFGPILPVKTYSNIEEMVSYINSKEKPLALYIYSKSKKNVDFIMNNTRAGSGCVNHNLIQFLNHNLPFGGSNNSGIGKAHGFYGFEAFSNRRAMMKQHTFGATDFLLPPYSNFKQKLVDLTLKWF</sequence>
<dbReference type="InterPro" id="IPR015590">
    <property type="entry name" value="Aldehyde_DH_dom"/>
</dbReference>
<dbReference type="PANTHER" id="PTHR43570:SF20">
    <property type="entry name" value="ALDEHYDE DEHYDROGENASE ALDX-RELATED"/>
    <property type="match status" value="1"/>
</dbReference>
<evidence type="ECO:0000256" key="5">
    <source>
        <dbReference type="PIRSR" id="PIRSR036492-1"/>
    </source>
</evidence>
<dbReference type="EMBL" id="JACGLT010000003">
    <property type="protein sequence ID" value="MBA6152215.1"/>
    <property type="molecule type" value="Genomic_DNA"/>
</dbReference>
<dbReference type="AlphaFoldDB" id="A0A7W2R3P5"/>
<dbReference type="RefSeq" id="WP_182203519.1">
    <property type="nucleotide sequence ID" value="NZ_JACGLT010000003.1"/>
</dbReference>
<dbReference type="PIRSF" id="PIRSF036492">
    <property type="entry name" value="ALDH"/>
    <property type="match status" value="1"/>
</dbReference>
<dbReference type="CDD" id="cd07134">
    <property type="entry name" value="ALDH_AlkH-like"/>
    <property type="match status" value="1"/>
</dbReference>
<evidence type="ECO:0000256" key="3">
    <source>
        <dbReference type="ARBA" id="ARBA00023027"/>
    </source>
</evidence>
<dbReference type="PROSITE" id="PS00687">
    <property type="entry name" value="ALDEHYDE_DEHYDR_GLU"/>
    <property type="match status" value="1"/>
</dbReference>
<dbReference type="FunFam" id="3.40.309.10:FF:000003">
    <property type="entry name" value="Aldehyde dehydrogenase"/>
    <property type="match status" value="1"/>
</dbReference>
<feature type="active site" evidence="5 6">
    <location>
        <position position="216"/>
    </location>
</feature>
<feature type="domain" description="Aldehyde dehydrogenase" evidence="8">
    <location>
        <begin position="21"/>
        <end position="437"/>
    </location>
</feature>
<evidence type="ECO:0000256" key="7">
    <source>
        <dbReference type="RuleBase" id="RU003345"/>
    </source>
</evidence>
<name>A0A7W2R3P5_9FLAO</name>
<evidence type="ECO:0000259" key="8">
    <source>
        <dbReference type="Pfam" id="PF00171"/>
    </source>
</evidence>
<keyword evidence="2 4" id="KW-0560">Oxidoreductase</keyword>
<dbReference type="Gene3D" id="3.40.309.10">
    <property type="entry name" value="Aldehyde Dehydrogenase, Chain A, domain 2"/>
    <property type="match status" value="1"/>
</dbReference>
<dbReference type="Proteomes" id="UP000541857">
    <property type="component" value="Unassembled WGS sequence"/>
</dbReference>
<accession>A0A7W2R3P5</accession>
<dbReference type="InterPro" id="IPR012394">
    <property type="entry name" value="Aldehyde_DH_NAD(P)"/>
</dbReference>
<dbReference type="InterPro" id="IPR016160">
    <property type="entry name" value="Ald_DH_CS_CYS"/>
</dbReference>
<feature type="active site" evidence="5">
    <location>
        <position position="250"/>
    </location>
</feature>
<dbReference type="Pfam" id="PF00171">
    <property type="entry name" value="Aldedh"/>
    <property type="match status" value="1"/>
</dbReference>
<gene>
    <name evidence="9" type="ORF">H3Z82_05690</name>
</gene>
<dbReference type="GO" id="GO:0005737">
    <property type="term" value="C:cytoplasm"/>
    <property type="evidence" value="ECO:0007669"/>
    <property type="project" value="TreeGrafter"/>
</dbReference>
<dbReference type="InterPro" id="IPR016162">
    <property type="entry name" value="Ald_DH_N"/>
</dbReference>
<dbReference type="GO" id="GO:0004029">
    <property type="term" value="F:aldehyde dehydrogenase (NAD+) activity"/>
    <property type="evidence" value="ECO:0007669"/>
    <property type="project" value="TreeGrafter"/>
</dbReference>
<dbReference type="InterPro" id="IPR016161">
    <property type="entry name" value="Ald_DH/histidinol_DH"/>
</dbReference>
<protein>
    <recommendedName>
        <fullName evidence="4">Aldehyde dehydrogenase</fullName>
    </recommendedName>
</protein>
<dbReference type="PROSITE" id="PS00070">
    <property type="entry name" value="ALDEHYDE_DEHYDR_CYS"/>
    <property type="match status" value="1"/>
</dbReference>
<comment type="caution">
    <text evidence="9">The sequence shown here is derived from an EMBL/GenBank/DDBJ whole genome shotgun (WGS) entry which is preliminary data.</text>
</comment>
<comment type="similarity">
    <text evidence="1 4 7">Belongs to the aldehyde dehydrogenase family.</text>
</comment>
<reference evidence="9 10" key="1">
    <citation type="submission" date="2020-07" db="EMBL/GenBank/DDBJ databases">
        <title>Bacterium isolated from marine sediment.</title>
        <authorList>
            <person name="Shang D."/>
        </authorList>
    </citation>
    <scope>NUCLEOTIDE SEQUENCE [LARGE SCALE GENOMIC DNA]</scope>
    <source>
        <strain evidence="9 10">F6074</strain>
    </source>
</reference>
<evidence type="ECO:0000256" key="4">
    <source>
        <dbReference type="PIRNR" id="PIRNR036492"/>
    </source>
</evidence>
<dbReference type="SUPFAM" id="SSF53720">
    <property type="entry name" value="ALDH-like"/>
    <property type="match status" value="1"/>
</dbReference>
<keyword evidence="3" id="KW-0520">NAD</keyword>
<dbReference type="FunFam" id="3.40.605.10:FF:000004">
    <property type="entry name" value="Aldehyde dehydrogenase"/>
    <property type="match status" value="1"/>
</dbReference>
<evidence type="ECO:0000313" key="10">
    <source>
        <dbReference type="Proteomes" id="UP000541857"/>
    </source>
</evidence>
<evidence type="ECO:0000256" key="1">
    <source>
        <dbReference type="ARBA" id="ARBA00009986"/>
    </source>
</evidence>
<dbReference type="InterPro" id="IPR029510">
    <property type="entry name" value="Ald_DH_CS_GLU"/>
</dbReference>
<evidence type="ECO:0000256" key="2">
    <source>
        <dbReference type="ARBA" id="ARBA00023002"/>
    </source>
</evidence>
<organism evidence="9 10">
    <name type="scientific">Gelidibacter maritimus</name>
    <dbReference type="NCBI Taxonomy" id="2761487"/>
    <lineage>
        <taxon>Bacteria</taxon>
        <taxon>Pseudomonadati</taxon>
        <taxon>Bacteroidota</taxon>
        <taxon>Flavobacteriia</taxon>
        <taxon>Flavobacteriales</taxon>
        <taxon>Flavobacteriaceae</taxon>
        <taxon>Gelidibacter</taxon>
    </lineage>
</organism>
<evidence type="ECO:0000313" key="9">
    <source>
        <dbReference type="EMBL" id="MBA6152215.1"/>
    </source>
</evidence>
<dbReference type="Gene3D" id="3.40.605.10">
    <property type="entry name" value="Aldehyde Dehydrogenase, Chain A, domain 1"/>
    <property type="match status" value="1"/>
</dbReference>
<keyword evidence="10" id="KW-1185">Reference proteome</keyword>
<dbReference type="GO" id="GO:0006081">
    <property type="term" value="P:aldehyde metabolic process"/>
    <property type="evidence" value="ECO:0007669"/>
    <property type="project" value="InterPro"/>
</dbReference>
<dbReference type="InterPro" id="IPR016163">
    <property type="entry name" value="Ald_DH_C"/>
</dbReference>